<protein>
    <submittedName>
        <fullName evidence="1">Uncharacterized protein</fullName>
    </submittedName>
</protein>
<dbReference type="EMBL" id="VDMD01000031">
    <property type="protein sequence ID" value="TRM59036.1"/>
    <property type="molecule type" value="Genomic_DNA"/>
</dbReference>
<sequence>MAAEVDEVDFAGLNELPAFAPFVGTERRREGAGIDDEGRCVREGEGMGVALGDRLLDAVERVPMGDRLLDAVESVPLRTVVFPLAVLDREWPRGLRIEDTDREALVDFEALGSFTGPEEETRVDDWENRVEVSDGVVGVLKDVGGRASDLLLSVEAMAFRRF</sequence>
<name>A0A550C2V1_9AGAR</name>
<reference evidence="1 2" key="1">
    <citation type="journal article" date="2019" name="New Phytol.">
        <title>Comparative genomics reveals unique wood-decay strategies and fruiting body development in the Schizophyllaceae.</title>
        <authorList>
            <person name="Almasi E."/>
            <person name="Sahu N."/>
            <person name="Krizsan K."/>
            <person name="Balint B."/>
            <person name="Kovacs G.M."/>
            <person name="Kiss B."/>
            <person name="Cseklye J."/>
            <person name="Drula E."/>
            <person name="Henrissat B."/>
            <person name="Nagy I."/>
            <person name="Chovatia M."/>
            <person name="Adam C."/>
            <person name="LaButti K."/>
            <person name="Lipzen A."/>
            <person name="Riley R."/>
            <person name="Grigoriev I.V."/>
            <person name="Nagy L.G."/>
        </authorList>
    </citation>
    <scope>NUCLEOTIDE SEQUENCE [LARGE SCALE GENOMIC DNA]</scope>
    <source>
        <strain evidence="1 2">NL-1724</strain>
    </source>
</reference>
<organism evidence="1 2">
    <name type="scientific">Schizophyllum amplum</name>
    <dbReference type="NCBI Taxonomy" id="97359"/>
    <lineage>
        <taxon>Eukaryota</taxon>
        <taxon>Fungi</taxon>
        <taxon>Dikarya</taxon>
        <taxon>Basidiomycota</taxon>
        <taxon>Agaricomycotina</taxon>
        <taxon>Agaricomycetes</taxon>
        <taxon>Agaricomycetidae</taxon>
        <taxon>Agaricales</taxon>
        <taxon>Schizophyllaceae</taxon>
        <taxon>Schizophyllum</taxon>
    </lineage>
</organism>
<proteinExistence type="predicted"/>
<comment type="caution">
    <text evidence="1">The sequence shown here is derived from an EMBL/GenBank/DDBJ whole genome shotgun (WGS) entry which is preliminary data.</text>
</comment>
<evidence type="ECO:0000313" key="1">
    <source>
        <dbReference type="EMBL" id="TRM59036.1"/>
    </source>
</evidence>
<dbReference type="Proteomes" id="UP000320762">
    <property type="component" value="Unassembled WGS sequence"/>
</dbReference>
<keyword evidence="2" id="KW-1185">Reference proteome</keyword>
<dbReference type="AlphaFoldDB" id="A0A550C2V1"/>
<accession>A0A550C2V1</accession>
<gene>
    <name evidence="1" type="ORF">BD626DRAFT_573060</name>
</gene>
<evidence type="ECO:0000313" key="2">
    <source>
        <dbReference type="Proteomes" id="UP000320762"/>
    </source>
</evidence>